<keyword evidence="3" id="KW-1185">Reference proteome</keyword>
<feature type="compositionally biased region" description="Basic and acidic residues" evidence="1">
    <location>
        <begin position="81"/>
        <end position="91"/>
    </location>
</feature>
<evidence type="ECO:0000256" key="1">
    <source>
        <dbReference type="SAM" id="MobiDB-lite"/>
    </source>
</evidence>
<reference evidence="2 3" key="1">
    <citation type="submission" date="2021-06" db="EMBL/GenBank/DDBJ databases">
        <title>Caerostris extrusa draft genome.</title>
        <authorList>
            <person name="Kono N."/>
            <person name="Arakawa K."/>
        </authorList>
    </citation>
    <scope>NUCLEOTIDE SEQUENCE [LARGE SCALE GENOMIC DNA]</scope>
</reference>
<feature type="region of interest" description="Disordered" evidence="1">
    <location>
        <begin position="61"/>
        <end position="110"/>
    </location>
</feature>
<dbReference type="EMBL" id="BPLR01010609">
    <property type="protein sequence ID" value="GIY40427.1"/>
    <property type="molecule type" value="Genomic_DNA"/>
</dbReference>
<gene>
    <name evidence="2" type="ORF">CEXT_268491</name>
</gene>
<dbReference type="Proteomes" id="UP001054945">
    <property type="component" value="Unassembled WGS sequence"/>
</dbReference>
<proteinExistence type="predicted"/>
<name>A0AAV4T699_CAEEX</name>
<evidence type="ECO:0000313" key="2">
    <source>
        <dbReference type="EMBL" id="GIY40427.1"/>
    </source>
</evidence>
<dbReference type="AlphaFoldDB" id="A0AAV4T699"/>
<organism evidence="2 3">
    <name type="scientific">Caerostris extrusa</name>
    <name type="common">Bark spider</name>
    <name type="synonym">Caerostris bankana</name>
    <dbReference type="NCBI Taxonomy" id="172846"/>
    <lineage>
        <taxon>Eukaryota</taxon>
        <taxon>Metazoa</taxon>
        <taxon>Ecdysozoa</taxon>
        <taxon>Arthropoda</taxon>
        <taxon>Chelicerata</taxon>
        <taxon>Arachnida</taxon>
        <taxon>Araneae</taxon>
        <taxon>Araneomorphae</taxon>
        <taxon>Entelegynae</taxon>
        <taxon>Araneoidea</taxon>
        <taxon>Araneidae</taxon>
        <taxon>Caerostris</taxon>
    </lineage>
</organism>
<sequence length="171" mass="18892">MGISRDFKNFGRTNFFTRTASNSVGWAADRRLFTGAIHYCTVRELLPAPCPTWASALRLRRPGGSGLPSPTISTPCLARTPDQHREAEDRTPNLTPSDSPSPPSSWITRPSHVTRRFNVGLNMIQYNQQKLEGSMPASFKSPLTGINQGGIQVKSGLWNEGSQPSYFKLTE</sequence>
<evidence type="ECO:0000313" key="3">
    <source>
        <dbReference type="Proteomes" id="UP001054945"/>
    </source>
</evidence>
<accession>A0AAV4T699</accession>
<comment type="caution">
    <text evidence="2">The sequence shown here is derived from an EMBL/GenBank/DDBJ whole genome shotgun (WGS) entry which is preliminary data.</text>
</comment>
<protein>
    <submittedName>
        <fullName evidence="2">Uncharacterized protein</fullName>
    </submittedName>
</protein>